<dbReference type="InterPro" id="IPR005123">
    <property type="entry name" value="Oxoglu/Fe-dep_dioxygenase_dom"/>
</dbReference>
<proteinExistence type="inferred from homology"/>
<dbReference type="AlphaFoldDB" id="A0ABD1QFW5"/>
<feature type="compositionally biased region" description="Polar residues" evidence="6">
    <location>
        <begin position="1"/>
        <end position="15"/>
    </location>
</feature>
<feature type="region of interest" description="Disordered" evidence="6">
    <location>
        <begin position="520"/>
        <end position="545"/>
    </location>
</feature>
<sequence>MSTPITNEQDVQSLNVDPPKKKTGPTVLKMVPESNFKRMELEFNELGQVVGNNSDKFVSIVGAMKKKNPNITGLRTKVWTSAHLRKDGKPINEAVSETWVRGLGFGATPSKVDAEIASTGRVGELESQLQTQSKRMGTLEEMVEALLKLSQQSQQGSSFHGGSELKNSSCQLLHWYKFDGDEVVAEGKIASSDPSAKVHHMSLGRDCWKNTSSATAPNTNGPQAAAALPQVGKLALEMCKNDNVEEVSDTNRANFSIPVIDLEAIENDPIGDEKILEKVRDASETWGFFQVVNHGIPVSVLEEMLRGVRRFFEQETEVKKQFYTRDVTQKVVYNSNFDLYSSPAANWRDTFFCFMAPNPPKPEELPDACRDIQIEYSKHVLRLGFRLFGLLSEALGLERSRLTDMDCANGLTFVCHYYPACPEPELTLGASKHTDDGFLTVVLQDQIGGLQVFINDKWINIPPVPGALVLISNDKFKSVEHRVLANHKGPRASVACFFSTSLAPSSKLYGPIKDLISEDNPPKYRETTVQESTSTSPTEIASEEEQNYDKISDLKAFDETKAGVKGLVDAGITKVPRIFFSPADEFDKVSDPGKNELYVPVVDLDGVEKDTILRKNIVDIVRDASETWGFFQVINHGIPDTVLEEMLDGVRRFYEQDTEVKKEWYTRDGSKTVVYNSNFDLYRAGSANWRDTTYCNMAPNPPSPDELPKSCRVILVEYSRKVRELGRFLFELLSEALNLNPSHLIDMDCAKGLAILYHYYPACPEPKLTLGASKHADYDFLTVLLQDHIGGLQVLHQNQWVDIPPVPGALVVNIGDLLQLISNDKFKSSQHRVLANNVGPRVSVASFFTTGLMPSSKIYGPIKELLSQDNPPKYKETTVTEYSLHYNAKGLGGTSALLDFRL</sequence>
<evidence type="ECO:0000256" key="4">
    <source>
        <dbReference type="ARBA" id="ARBA00023002"/>
    </source>
</evidence>
<dbReference type="PANTHER" id="PTHR10209">
    <property type="entry name" value="OXIDOREDUCTASE, 2OG-FE II OXYGENASE FAMILY PROTEIN"/>
    <property type="match status" value="1"/>
</dbReference>
<keyword evidence="9" id="KW-1185">Reference proteome</keyword>
<dbReference type="Pfam" id="PF03171">
    <property type="entry name" value="2OG-FeII_Oxy"/>
    <property type="match status" value="2"/>
</dbReference>
<dbReference type="SUPFAM" id="SSF51197">
    <property type="entry name" value="Clavaminate synthase-like"/>
    <property type="match status" value="2"/>
</dbReference>
<dbReference type="GO" id="GO:0031418">
    <property type="term" value="F:L-ascorbic acid binding"/>
    <property type="evidence" value="ECO:0007669"/>
    <property type="project" value="UniProtKB-KW"/>
</dbReference>
<feature type="compositionally biased region" description="Polar residues" evidence="6">
    <location>
        <begin position="529"/>
        <end position="539"/>
    </location>
</feature>
<evidence type="ECO:0000256" key="6">
    <source>
        <dbReference type="SAM" id="MobiDB-lite"/>
    </source>
</evidence>
<evidence type="ECO:0000256" key="5">
    <source>
        <dbReference type="ARBA" id="ARBA00023004"/>
    </source>
</evidence>
<dbReference type="GO" id="GO:0016706">
    <property type="term" value="F:2-oxoglutarate-dependent dioxygenase activity"/>
    <property type="evidence" value="ECO:0007669"/>
    <property type="project" value="UniProtKB-ARBA"/>
</dbReference>
<keyword evidence="3" id="KW-0847">Vitamin C</keyword>
<evidence type="ECO:0000256" key="1">
    <source>
        <dbReference type="ARBA" id="ARBA00008056"/>
    </source>
</evidence>
<keyword evidence="5" id="KW-0408">Iron</keyword>
<dbReference type="Pfam" id="PF14226">
    <property type="entry name" value="DIOX_N"/>
    <property type="match status" value="2"/>
</dbReference>
<keyword evidence="2" id="KW-0479">Metal-binding</keyword>
<organism evidence="8 9">
    <name type="scientific">Abeliophyllum distichum</name>
    <dbReference type="NCBI Taxonomy" id="126358"/>
    <lineage>
        <taxon>Eukaryota</taxon>
        <taxon>Viridiplantae</taxon>
        <taxon>Streptophyta</taxon>
        <taxon>Embryophyta</taxon>
        <taxon>Tracheophyta</taxon>
        <taxon>Spermatophyta</taxon>
        <taxon>Magnoliopsida</taxon>
        <taxon>eudicotyledons</taxon>
        <taxon>Gunneridae</taxon>
        <taxon>Pentapetalae</taxon>
        <taxon>asterids</taxon>
        <taxon>lamiids</taxon>
        <taxon>Lamiales</taxon>
        <taxon>Oleaceae</taxon>
        <taxon>Forsythieae</taxon>
        <taxon>Abeliophyllum</taxon>
    </lineage>
</organism>
<comment type="caution">
    <text evidence="8">The sequence shown here is derived from an EMBL/GenBank/DDBJ whole genome shotgun (WGS) entry which is preliminary data.</text>
</comment>
<name>A0ABD1QFW5_9LAMI</name>
<dbReference type="PANTHER" id="PTHR10209:SF859">
    <property type="entry name" value="OS03G0690500 PROTEIN"/>
    <property type="match status" value="1"/>
</dbReference>
<evidence type="ECO:0000256" key="3">
    <source>
        <dbReference type="ARBA" id="ARBA00022896"/>
    </source>
</evidence>
<dbReference type="PROSITE" id="PS51471">
    <property type="entry name" value="FE2OG_OXY"/>
    <property type="match status" value="2"/>
</dbReference>
<feature type="domain" description="Fe2OG dioxygenase" evidence="7">
    <location>
        <begin position="751"/>
        <end position="851"/>
    </location>
</feature>
<gene>
    <name evidence="8" type="ORF">Adt_35850</name>
</gene>
<evidence type="ECO:0000256" key="2">
    <source>
        <dbReference type="ARBA" id="ARBA00022723"/>
    </source>
</evidence>
<dbReference type="InterPro" id="IPR044861">
    <property type="entry name" value="IPNS-like_FE2OG_OXY"/>
</dbReference>
<feature type="domain" description="Fe2OG dioxygenase" evidence="7">
    <location>
        <begin position="407"/>
        <end position="501"/>
    </location>
</feature>
<dbReference type="FunFam" id="2.60.120.330:FF:000005">
    <property type="entry name" value="1-aminocyclopropane-1-carboxylate oxidase homolog 1"/>
    <property type="match status" value="2"/>
</dbReference>
<dbReference type="InterPro" id="IPR026992">
    <property type="entry name" value="DIOX_N"/>
</dbReference>
<protein>
    <submittedName>
        <fullName evidence="8">1-aminocyclopropane-1-carboxylate oxidase1</fullName>
    </submittedName>
</protein>
<dbReference type="GO" id="GO:0046872">
    <property type="term" value="F:metal ion binding"/>
    <property type="evidence" value="ECO:0007669"/>
    <property type="project" value="UniProtKB-KW"/>
</dbReference>
<evidence type="ECO:0000313" key="8">
    <source>
        <dbReference type="EMBL" id="KAL2475114.1"/>
    </source>
</evidence>
<dbReference type="EMBL" id="JBFOLK010000011">
    <property type="protein sequence ID" value="KAL2475114.1"/>
    <property type="molecule type" value="Genomic_DNA"/>
</dbReference>
<dbReference type="GO" id="GO:0002238">
    <property type="term" value="P:response to molecule of fungal origin"/>
    <property type="evidence" value="ECO:0007669"/>
    <property type="project" value="UniProtKB-ARBA"/>
</dbReference>
<dbReference type="Gene3D" id="2.60.120.330">
    <property type="entry name" value="B-lactam Antibiotic, Isopenicillin N Synthase, Chain"/>
    <property type="match status" value="2"/>
</dbReference>
<reference evidence="9" key="1">
    <citation type="submission" date="2024-07" db="EMBL/GenBank/DDBJ databases">
        <title>Two chromosome-level genome assemblies of Korean endemic species Abeliophyllum distichum and Forsythia ovata (Oleaceae).</title>
        <authorList>
            <person name="Jang H."/>
        </authorList>
    </citation>
    <scope>NUCLEOTIDE SEQUENCE [LARGE SCALE GENOMIC DNA]</scope>
</reference>
<keyword evidence="4" id="KW-0560">Oxidoreductase</keyword>
<evidence type="ECO:0000259" key="7">
    <source>
        <dbReference type="PROSITE" id="PS51471"/>
    </source>
</evidence>
<dbReference type="InterPro" id="IPR027443">
    <property type="entry name" value="IPNS-like_sf"/>
</dbReference>
<evidence type="ECO:0000313" key="9">
    <source>
        <dbReference type="Proteomes" id="UP001604336"/>
    </source>
</evidence>
<accession>A0ABD1QFW5</accession>
<dbReference type="Proteomes" id="UP001604336">
    <property type="component" value="Unassembled WGS sequence"/>
</dbReference>
<feature type="region of interest" description="Disordered" evidence="6">
    <location>
        <begin position="1"/>
        <end position="26"/>
    </location>
</feature>
<dbReference type="GO" id="GO:0009805">
    <property type="term" value="P:coumarin biosynthetic process"/>
    <property type="evidence" value="ECO:0007669"/>
    <property type="project" value="UniProtKB-ARBA"/>
</dbReference>
<comment type="similarity">
    <text evidence="1">Belongs to the iron/ascorbate-dependent oxidoreductase family.</text>
</comment>